<dbReference type="Proteomes" id="UP000076476">
    <property type="component" value="Unassembled WGS sequence"/>
</dbReference>
<dbReference type="SUPFAM" id="SSF52540">
    <property type="entry name" value="P-loop containing nucleoside triphosphate hydrolases"/>
    <property type="match status" value="1"/>
</dbReference>
<dbReference type="Pfam" id="PF00005">
    <property type="entry name" value="ABC_tran"/>
    <property type="match status" value="1"/>
</dbReference>
<evidence type="ECO:0000313" key="5">
    <source>
        <dbReference type="EMBL" id="KZN94739.1"/>
    </source>
</evidence>
<dbReference type="InterPro" id="IPR003439">
    <property type="entry name" value="ABC_transporter-like_ATP-bd"/>
</dbReference>
<comment type="similarity">
    <text evidence="1">Belongs to the ABC transporter superfamily.</text>
</comment>
<keyword evidence="6" id="KW-1185">Reference proteome</keyword>
<dbReference type="SMART" id="SM00382">
    <property type="entry name" value="AAA"/>
    <property type="match status" value="1"/>
</dbReference>
<dbReference type="CDD" id="cd03230">
    <property type="entry name" value="ABC_DR_subfamily_A"/>
    <property type="match status" value="1"/>
</dbReference>
<organism evidence="5 6">
    <name type="scientific">Aeribacillus pallidus</name>
    <dbReference type="NCBI Taxonomy" id="33936"/>
    <lineage>
        <taxon>Bacteria</taxon>
        <taxon>Bacillati</taxon>
        <taxon>Bacillota</taxon>
        <taxon>Bacilli</taxon>
        <taxon>Bacillales</taxon>
        <taxon>Bacillaceae</taxon>
        <taxon>Aeribacillus</taxon>
    </lineage>
</organism>
<dbReference type="InterPro" id="IPR050763">
    <property type="entry name" value="ABC_transporter_ATP-binding"/>
</dbReference>
<reference evidence="5 6" key="1">
    <citation type="submission" date="2016-04" db="EMBL/GenBank/DDBJ databases">
        <title>Draft genome sequence of Aeribacillus pallidus 8m3 from petroleum reservoir.</title>
        <authorList>
            <person name="Poltaraus A.B."/>
            <person name="Nazina T.N."/>
            <person name="Tourova T.P."/>
            <person name="Malakho S.M."/>
            <person name="Korshunova A.V."/>
            <person name="Sokolova D.S."/>
        </authorList>
    </citation>
    <scope>NUCLEOTIDE SEQUENCE [LARGE SCALE GENOMIC DNA]</scope>
    <source>
        <strain evidence="5 6">8m3</strain>
    </source>
</reference>
<comment type="caution">
    <text evidence="5">The sequence shown here is derived from an EMBL/GenBank/DDBJ whole genome shotgun (WGS) entry which is preliminary data.</text>
</comment>
<dbReference type="Gene3D" id="3.40.50.300">
    <property type="entry name" value="P-loop containing nucleotide triphosphate hydrolases"/>
    <property type="match status" value="1"/>
</dbReference>
<dbReference type="PANTHER" id="PTHR42711">
    <property type="entry name" value="ABC TRANSPORTER ATP-BINDING PROTEIN"/>
    <property type="match status" value="1"/>
</dbReference>
<dbReference type="PROSITE" id="PS00211">
    <property type="entry name" value="ABC_TRANSPORTER_1"/>
    <property type="match status" value="1"/>
</dbReference>
<evidence type="ECO:0000313" key="6">
    <source>
        <dbReference type="Proteomes" id="UP000076476"/>
    </source>
</evidence>
<keyword evidence="4" id="KW-0067">ATP-binding</keyword>
<proteinExistence type="inferred from homology"/>
<protein>
    <submittedName>
        <fullName evidence="5">ABC transporter</fullName>
    </submittedName>
</protein>
<dbReference type="InterPro" id="IPR027417">
    <property type="entry name" value="P-loop_NTPase"/>
</dbReference>
<evidence type="ECO:0000256" key="1">
    <source>
        <dbReference type="ARBA" id="ARBA00005417"/>
    </source>
</evidence>
<dbReference type="PANTHER" id="PTHR42711:SF5">
    <property type="entry name" value="ABC TRANSPORTER ATP-BINDING PROTEIN NATA"/>
    <property type="match status" value="1"/>
</dbReference>
<sequence>MKIIDVKNLTKTYKKNRGIVNLTFSVEEGEIFGFIGPNGAGKSTTIRTLLNFLYPTSGSATIFGKDIVKQSKEIRQNVGYLPSEVHFYDDMKVIDLLKYSAGFYKKFNQKRMKELAERLDLDLHKKIEDLSFGNRKKVGIVQALLHEPKLLILDEPTGGLDPLMQNTFFEILTEEREKGTTIIFSSHILSEVQKMCDRVAIIKEGELVKVETIENLTKNNLKNITITFEQTNAIDFDLEGIVKKEINGSEMMLLYSGDIKTLLNQLNTMPVQDLLIEEPSLEEVFIHYYEK</sequence>
<dbReference type="RefSeq" id="WP_063389488.1">
    <property type="nucleotide sequence ID" value="NZ_LWBR01000075.1"/>
</dbReference>
<evidence type="ECO:0000256" key="3">
    <source>
        <dbReference type="ARBA" id="ARBA00022741"/>
    </source>
</evidence>
<dbReference type="STRING" id="33936.AZI98_17225"/>
<dbReference type="OrthoDB" id="9804819at2"/>
<dbReference type="GO" id="GO:0016887">
    <property type="term" value="F:ATP hydrolysis activity"/>
    <property type="evidence" value="ECO:0007669"/>
    <property type="project" value="InterPro"/>
</dbReference>
<evidence type="ECO:0000256" key="2">
    <source>
        <dbReference type="ARBA" id="ARBA00022448"/>
    </source>
</evidence>
<keyword evidence="2" id="KW-0813">Transport</keyword>
<dbReference type="AlphaFoldDB" id="A0A167YZI8"/>
<dbReference type="PROSITE" id="PS50893">
    <property type="entry name" value="ABC_TRANSPORTER_2"/>
    <property type="match status" value="1"/>
</dbReference>
<dbReference type="InterPro" id="IPR017871">
    <property type="entry name" value="ABC_transporter-like_CS"/>
</dbReference>
<gene>
    <name evidence="5" type="ORF">AZI98_17225</name>
</gene>
<dbReference type="GO" id="GO:0005524">
    <property type="term" value="F:ATP binding"/>
    <property type="evidence" value="ECO:0007669"/>
    <property type="project" value="UniProtKB-KW"/>
</dbReference>
<dbReference type="EMBL" id="LWBR01000075">
    <property type="protein sequence ID" value="KZN94739.1"/>
    <property type="molecule type" value="Genomic_DNA"/>
</dbReference>
<dbReference type="InterPro" id="IPR003593">
    <property type="entry name" value="AAA+_ATPase"/>
</dbReference>
<keyword evidence="3" id="KW-0547">Nucleotide-binding</keyword>
<name>A0A167YZI8_9BACI</name>
<evidence type="ECO:0000256" key="4">
    <source>
        <dbReference type="ARBA" id="ARBA00022840"/>
    </source>
</evidence>
<accession>A0A167YZI8</accession>